<accession>A0ABX0H0I9</accession>
<feature type="region of interest" description="Disordered" evidence="5">
    <location>
        <begin position="451"/>
        <end position="484"/>
    </location>
</feature>
<dbReference type="PANTHER" id="PTHR30563">
    <property type="entry name" value="DNA RECOMBINATION PROTEIN RMUC"/>
    <property type="match status" value="1"/>
</dbReference>
<name>A0ABX0H0I9_9ACTN</name>
<organism evidence="6 7">
    <name type="scientific">Motilibacter deserti</name>
    <dbReference type="NCBI Taxonomy" id="2714956"/>
    <lineage>
        <taxon>Bacteria</taxon>
        <taxon>Bacillati</taxon>
        <taxon>Actinomycetota</taxon>
        <taxon>Actinomycetes</taxon>
        <taxon>Motilibacterales</taxon>
        <taxon>Motilibacteraceae</taxon>
        <taxon>Motilibacter</taxon>
    </lineage>
</organism>
<feature type="compositionally biased region" description="Basic and acidic residues" evidence="5">
    <location>
        <begin position="426"/>
        <end position="439"/>
    </location>
</feature>
<proteinExistence type="inferred from homology"/>
<dbReference type="Pfam" id="PF02646">
    <property type="entry name" value="RmuC"/>
    <property type="match status" value="1"/>
</dbReference>
<protein>
    <submittedName>
        <fullName evidence="6">DNA recombination protein RmuC</fullName>
    </submittedName>
</protein>
<evidence type="ECO:0000313" key="6">
    <source>
        <dbReference type="EMBL" id="NHC15495.1"/>
    </source>
</evidence>
<evidence type="ECO:0000256" key="2">
    <source>
        <dbReference type="ARBA" id="ARBA00009840"/>
    </source>
</evidence>
<dbReference type="InterPro" id="IPR003798">
    <property type="entry name" value="DNA_recombination_RmuC"/>
</dbReference>
<comment type="function">
    <text evidence="1">Involved in DNA recombination.</text>
</comment>
<dbReference type="EMBL" id="JAANNP010000033">
    <property type="protein sequence ID" value="NHC15495.1"/>
    <property type="molecule type" value="Genomic_DNA"/>
</dbReference>
<comment type="similarity">
    <text evidence="2">Belongs to the RmuC family.</text>
</comment>
<dbReference type="PANTHER" id="PTHR30563:SF0">
    <property type="entry name" value="DNA RECOMBINATION PROTEIN RMUC"/>
    <property type="match status" value="1"/>
</dbReference>
<dbReference type="Proteomes" id="UP000800981">
    <property type="component" value="Unassembled WGS sequence"/>
</dbReference>
<feature type="compositionally biased region" description="Basic and acidic residues" evidence="5">
    <location>
        <begin position="386"/>
        <end position="397"/>
    </location>
</feature>
<evidence type="ECO:0000256" key="1">
    <source>
        <dbReference type="ARBA" id="ARBA00003416"/>
    </source>
</evidence>
<dbReference type="RefSeq" id="WP_166283945.1">
    <property type="nucleotide sequence ID" value="NZ_JAANNP010000033.1"/>
</dbReference>
<keyword evidence="7" id="KW-1185">Reference proteome</keyword>
<comment type="caution">
    <text evidence="6">The sequence shown here is derived from an EMBL/GenBank/DDBJ whole genome shotgun (WGS) entry which is preliminary data.</text>
</comment>
<gene>
    <name evidence="6" type="ORF">G9H71_17080</name>
</gene>
<keyword evidence="4" id="KW-0233">DNA recombination</keyword>
<sequence length="484" mass="51209">MDASSLALLLLGVALGLAAGVGLGLSLGARRGLTAESLDARDRRLLELADSRFREAGTRTAGDLALRSQAVEHVVEPVQQALARVEAQLHGIESARAASQAALAEQVRGVQHASEALRAETAALAGALRSPNARGRWGEMQLRRVVEVAGMLAHCDFEEQVALSTADGTVRPDLVVRLAGGRSVVVDAKVPLTAYLEAAEQARPEQRQDGLRRHARALRAHVDTLARKEYWAAVQPGPELVVLFVPGEAFLAPALEHDPALLDDAMARGVVVATPTTLLTLLRTVAFGWQQDSLAEGAREVVAAGRELHRRLGTLAGRVDKLGRSLKRSVDDYNSTVGSFERSVVPAARKLSSLSPGAGTDPARPQPLDVVPRPVAAELLQSGLDDDGRHGTGRDAALDPLGRNSPDPVDLEVSGTARVSSGRAGQELDDREWADRQPIDGELPERALLERGHGLDGSGLLEPEVGVYVEARPDSGRPGTEGAA</sequence>
<evidence type="ECO:0000256" key="4">
    <source>
        <dbReference type="ARBA" id="ARBA00023172"/>
    </source>
</evidence>
<evidence type="ECO:0000313" key="7">
    <source>
        <dbReference type="Proteomes" id="UP000800981"/>
    </source>
</evidence>
<keyword evidence="3" id="KW-0175">Coiled coil</keyword>
<evidence type="ECO:0000256" key="3">
    <source>
        <dbReference type="ARBA" id="ARBA00023054"/>
    </source>
</evidence>
<feature type="region of interest" description="Disordered" evidence="5">
    <location>
        <begin position="382"/>
        <end position="439"/>
    </location>
</feature>
<evidence type="ECO:0000256" key="5">
    <source>
        <dbReference type="SAM" id="MobiDB-lite"/>
    </source>
</evidence>
<reference evidence="6 7" key="1">
    <citation type="submission" date="2020-03" db="EMBL/GenBank/DDBJ databases">
        <title>Two novel Motilibacter sp.</title>
        <authorList>
            <person name="Liu S."/>
        </authorList>
    </citation>
    <scope>NUCLEOTIDE SEQUENCE [LARGE SCALE GENOMIC DNA]</scope>
    <source>
        <strain evidence="6 7">E257</strain>
    </source>
</reference>